<feature type="repeat" description="WD" evidence="3">
    <location>
        <begin position="27"/>
        <end position="68"/>
    </location>
</feature>
<keyword evidence="1 3" id="KW-0853">WD repeat</keyword>
<sequence length="252" mass="27817">KRIVSGSDDRTVRVWDVERGVQIGSPLQGHNLAVYSVSVSPDGKWIASGSRDKGVRVWDAERGVQLGSPLEHHKSAVFSVAFSPDGKRVVSGSGDETVRVWDVHSYEDFIGYCKALELVQWDPKGVSAPPGTANSEYHPPVVHFGFAQCSEVVKGCICFSPITSFALQDNDGFLDGIIGPRMCGEPVKLHADGWIRGPSGRLLLWIPPAFRQPFYSMWNTVVMPRGCCIELDLSQMVHGNNWHRCLQKVSQK</sequence>
<evidence type="ECO:0000256" key="3">
    <source>
        <dbReference type="PROSITE-ProRule" id="PRU00221"/>
    </source>
</evidence>
<dbReference type="PANTHER" id="PTHR44129">
    <property type="entry name" value="WD REPEAT-CONTAINING PROTEIN POP1"/>
    <property type="match status" value="1"/>
</dbReference>
<dbReference type="Pfam" id="PF00400">
    <property type="entry name" value="WD40"/>
    <property type="match status" value="3"/>
</dbReference>
<feature type="repeat" description="WD" evidence="3">
    <location>
        <begin position="1"/>
        <end position="25"/>
    </location>
</feature>
<dbReference type="InterPro" id="IPR036322">
    <property type="entry name" value="WD40_repeat_dom_sf"/>
</dbReference>
<evidence type="ECO:0000313" key="4">
    <source>
        <dbReference type="EMBL" id="KIO00194.1"/>
    </source>
</evidence>
<gene>
    <name evidence="4" type="ORF">M404DRAFT_771830</name>
</gene>
<dbReference type="EMBL" id="KN831998">
    <property type="protein sequence ID" value="KIO00194.1"/>
    <property type="molecule type" value="Genomic_DNA"/>
</dbReference>
<reference evidence="5" key="2">
    <citation type="submission" date="2015-01" db="EMBL/GenBank/DDBJ databases">
        <title>Evolutionary Origins and Diversification of the Mycorrhizal Mutualists.</title>
        <authorList>
            <consortium name="DOE Joint Genome Institute"/>
            <consortium name="Mycorrhizal Genomics Consortium"/>
            <person name="Kohler A."/>
            <person name="Kuo A."/>
            <person name="Nagy L.G."/>
            <person name="Floudas D."/>
            <person name="Copeland A."/>
            <person name="Barry K.W."/>
            <person name="Cichocki N."/>
            <person name="Veneault-Fourrey C."/>
            <person name="LaButti K."/>
            <person name="Lindquist E.A."/>
            <person name="Lipzen A."/>
            <person name="Lundell T."/>
            <person name="Morin E."/>
            <person name="Murat C."/>
            <person name="Riley R."/>
            <person name="Ohm R."/>
            <person name="Sun H."/>
            <person name="Tunlid A."/>
            <person name="Henrissat B."/>
            <person name="Grigoriev I.V."/>
            <person name="Hibbett D.S."/>
            <person name="Martin F."/>
        </authorList>
    </citation>
    <scope>NUCLEOTIDE SEQUENCE [LARGE SCALE GENOMIC DNA]</scope>
    <source>
        <strain evidence="5">Marx 270</strain>
    </source>
</reference>
<dbReference type="SUPFAM" id="SSF50978">
    <property type="entry name" value="WD40 repeat-like"/>
    <property type="match status" value="1"/>
</dbReference>
<dbReference type="STRING" id="870435.A0A0C3NYG4"/>
<dbReference type="InterPro" id="IPR015943">
    <property type="entry name" value="WD40/YVTN_repeat-like_dom_sf"/>
</dbReference>
<dbReference type="InterPro" id="IPR019775">
    <property type="entry name" value="WD40_repeat_CS"/>
</dbReference>
<keyword evidence="2" id="KW-0677">Repeat</keyword>
<evidence type="ECO:0000256" key="2">
    <source>
        <dbReference type="ARBA" id="ARBA00022737"/>
    </source>
</evidence>
<reference evidence="4 5" key="1">
    <citation type="submission" date="2014-04" db="EMBL/GenBank/DDBJ databases">
        <authorList>
            <consortium name="DOE Joint Genome Institute"/>
            <person name="Kuo A."/>
            <person name="Kohler A."/>
            <person name="Costa M.D."/>
            <person name="Nagy L.G."/>
            <person name="Floudas D."/>
            <person name="Copeland A."/>
            <person name="Barry K.W."/>
            <person name="Cichocki N."/>
            <person name="Veneault-Fourrey C."/>
            <person name="LaButti K."/>
            <person name="Lindquist E.A."/>
            <person name="Lipzen A."/>
            <person name="Lundell T."/>
            <person name="Morin E."/>
            <person name="Murat C."/>
            <person name="Sun H."/>
            <person name="Tunlid A."/>
            <person name="Henrissat B."/>
            <person name="Grigoriev I.V."/>
            <person name="Hibbett D.S."/>
            <person name="Martin F."/>
            <person name="Nordberg H.P."/>
            <person name="Cantor M.N."/>
            <person name="Hua S.X."/>
        </authorList>
    </citation>
    <scope>NUCLEOTIDE SEQUENCE [LARGE SCALE GENOMIC DNA]</scope>
    <source>
        <strain evidence="4 5">Marx 270</strain>
    </source>
</reference>
<accession>A0A0C3NYG4</accession>
<dbReference type="Gene3D" id="2.130.10.10">
    <property type="entry name" value="YVTN repeat-like/Quinoprotein amine dehydrogenase"/>
    <property type="match status" value="1"/>
</dbReference>
<dbReference type="InterPro" id="IPR020472">
    <property type="entry name" value="WD40_PAC1"/>
</dbReference>
<keyword evidence="5" id="KW-1185">Reference proteome</keyword>
<organism evidence="4 5">
    <name type="scientific">Pisolithus tinctorius Marx 270</name>
    <dbReference type="NCBI Taxonomy" id="870435"/>
    <lineage>
        <taxon>Eukaryota</taxon>
        <taxon>Fungi</taxon>
        <taxon>Dikarya</taxon>
        <taxon>Basidiomycota</taxon>
        <taxon>Agaricomycotina</taxon>
        <taxon>Agaricomycetes</taxon>
        <taxon>Agaricomycetidae</taxon>
        <taxon>Boletales</taxon>
        <taxon>Sclerodermatineae</taxon>
        <taxon>Pisolithaceae</taxon>
        <taxon>Pisolithus</taxon>
    </lineage>
</organism>
<dbReference type="PROSITE" id="PS00678">
    <property type="entry name" value="WD_REPEATS_1"/>
    <property type="match status" value="2"/>
</dbReference>
<feature type="non-terminal residue" evidence="4">
    <location>
        <position position="1"/>
    </location>
</feature>
<name>A0A0C3NYG4_PISTI</name>
<dbReference type="InterPro" id="IPR050349">
    <property type="entry name" value="WD_LIS1/nudF_dynein_reg"/>
</dbReference>
<feature type="repeat" description="WD" evidence="3">
    <location>
        <begin position="70"/>
        <end position="105"/>
    </location>
</feature>
<dbReference type="PROSITE" id="PS50082">
    <property type="entry name" value="WD_REPEATS_2"/>
    <property type="match status" value="3"/>
</dbReference>
<dbReference type="OrthoDB" id="6262491at2759"/>
<dbReference type="InParanoid" id="A0A0C3NYG4"/>
<dbReference type="HOGENOM" id="CLU_000288_57_19_1"/>
<dbReference type="AlphaFoldDB" id="A0A0C3NYG4"/>
<dbReference type="PRINTS" id="PR00320">
    <property type="entry name" value="GPROTEINBRPT"/>
</dbReference>
<evidence type="ECO:0000256" key="1">
    <source>
        <dbReference type="ARBA" id="ARBA00022574"/>
    </source>
</evidence>
<dbReference type="InterPro" id="IPR001680">
    <property type="entry name" value="WD40_rpt"/>
</dbReference>
<dbReference type="Proteomes" id="UP000054217">
    <property type="component" value="Unassembled WGS sequence"/>
</dbReference>
<dbReference type="SMART" id="SM00320">
    <property type="entry name" value="WD40"/>
    <property type="match status" value="2"/>
</dbReference>
<proteinExistence type="predicted"/>
<dbReference type="PROSITE" id="PS50294">
    <property type="entry name" value="WD_REPEATS_REGION"/>
    <property type="match status" value="3"/>
</dbReference>
<evidence type="ECO:0000313" key="5">
    <source>
        <dbReference type="Proteomes" id="UP000054217"/>
    </source>
</evidence>
<protein>
    <submittedName>
        <fullName evidence="4">Uncharacterized protein</fullName>
    </submittedName>
</protein>